<keyword evidence="4" id="KW-0964">Secreted</keyword>
<dbReference type="PRINTS" id="PR01005">
    <property type="entry name" value="FLGHOOKAP1"/>
</dbReference>
<gene>
    <name evidence="10" type="ORF">MNBD_GAMMA16-2213</name>
</gene>
<dbReference type="NCBIfam" id="TIGR02492">
    <property type="entry name" value="flgK_ends"/>
    <property type="match status" value="1"/>
</dbReference>
<keyword evidence="5" id="KW-0975">Bacterial flagellum</keyword>
<evidence type="ECO:0000259" key="7">
    <source>
        <dbReference type="Pfam" id="PF06429"/>
    </source>
</evidence>
<dbReference type="Pfam" id="PF22638">
    <property type="entry name" value="FlgK_D1"/>
    <property type="match status" value="1"/>
</dbReference>
<dbReference type="GO" id="GO:0044780">
    <property type="term" value="P:bacterial-type flagellum assembly"/>
    <property type="evidence" value="ECO:0007669"/>
    <property type="project" value="InterPro"/>
</dbReference>
<dbReference type="InterPro" id="IPR010930">
    <property type="entry name" value="Flg_bb/hook_C_dom"/>
</dbReference>
<protein>
    <submittedName>
        <fullName evidence="10">Flagellar hook-associated protein FlgK</fullName>
    </submittedName>
</protein>
<feature type="domain" description="Flagellar hook-associated protein 1 D2-like" evidence="8">
    <location>
        <begin position="339"/>
        <end position="416"/>
    </location>
</feature>
<accession>A0A3B0ZF61</accession>
<evidence type="ECO:0000313" key="10">
    <source>
        <dbReference type="EMBL" id="VAW86112.1"/>
    </source>
</evidence>
<dbReference type="AlphaFoldDB" id="A0A3B0ZF61"/>
<evidence type="ECO:0000256" key="1">
    <source>
        <dbReference type="ARBA" id="ARBA00004365"/>
    </source>
</evidence>
<comment type="similarity">
    <text evidence="3">Belongs to the flagella basal body rod proteins family.</text>
</comment>
<feature type="domain" description="Flagellar basal body rod protein N-terminal" evidence="6">
    <location>
        <begin position="8"/>
        <end position="35"/>
    </location>
</feature>
<dbReference type="Pfam" id="PF06429">
    <property type="entry name" value="Flg_bbr_C"/>
    <property type="match status" value="1"/>
</dbReference>
<dbReference type="InterPro" id="IPR049119">
    <property type="entry name" value="FlgK_D2-like"/>
</dbReference>
<dbReference type="PROSITE" id="PS00588">
    <property type="entry name" value="FLAGELLA_BB_ROD"/>
    <property type="match status" value="1"/>
</dbReference>
<feature type="domain" description="Flagellar hook-associated protein FlgK helical" evidence="9">
    <location>
        <begin position="94"/>
        <end position="327"/>
    </location>
</feature>
<dbReference type="InterPro" id="IPR053927">
    <property type="entry name" value="FlgK_helical"/>
</dbReference>
<keyword evidence="10" id="KW-0282">Flagellum</keyword>
<evidence type="ECO:0000256" key="2">
    <source>
        <dbReference type="ARBA" id="ARBA00004613"/>
    </source>
</evidence>
<evidence type="ECO:0000256" key="5">
    <source>
        <dbReference type="ARBA" id="ARBA00023143"/>
    </source>
</evidence>
<name>A0A3B0ZF61_9ZZZZ</name>
<dbReference type="PANTHER" id="PTHR30033">
    <property type="entry name" value="FLAGELLAR HOOK-ASSOCIATED PROTEIN 1"/>
    <property type="match status" value="1"/>
</dbReference>
<evidence type="ECO:0000256" key="4">
    <source>
        <dbReference type="ARBA" id="ARBA00022525"/>
    </source>
</evidence>
<dbReference type="InterPro" id="IPR002371">
    <property type="entry name" value="FlgK"/>
</dbReference>
<dbReference type="PANTHER" id="PTHR30033:SF1">
    <property type="entry name" value="FLAGELLAR HOOK-ASSOCIATED PROTEIN 1"/>
    <property type="match status" value="1"/>
</dbReference>
<evidence type="ECO:0000259" key="8">
    <source>
        <dbReference type="Pfam" id="PF21158"/>
    </source>
</evidence>
<reference evidence="10" key="1">
    <citation type="submission" date="2018-06" db="EMBL/GenBank/DDBJ databases">
        <authorList>
            <person name="Zhirakovskaya E."/>
        </authorList>
    </citation>
    <scope>NUCLEOTIDE SEQUENCE</scope>
</reference>
<dbReference type="GO" id="GO:0005198">
    <property type="term" value="F:structural molecule activity"/>
    <property type="evidence" value="ECO:0007669"/>
    <property type="project" value="InterPro"/>
</dbReference>
<dbReference type="GO" id="GO:0005576">
    <property type="term" value="C:extracellular region"/>
    <property type="evidence" value="ECO:0007669"/>
    <property type="project" value="UniProtKB-SubCell"/>
</dbReference>
<comment type="subcellular location">
    <subcellularLocation>
        <location evidence="1">Bacterial flagellum</location>
    </subcellularLocation>
    <subcellularLocation>
        <location evidence="2">Secreted</location>
    </subcellularLocation>
</comment>
<organism evidence="10">
    <name type="scientific">hydrothermal vent metagenome</name>
    <dbReference type="NCBI Taxonomy" id="652676"/>
    <lineage>
        <taxon>unclassified sequences</taxon>
        <taxon>metagenomes</taxon>
        <taxon>ecological metagenomes</taxon>
    </lineage>
</organism>
<evidence type="ECO:0000259" key="6">
    <source>
        <dbReference type="Pfam" id="PF00460"/>
    </source>
</evidence>
<evidence type="ECO:0000259" key="9">
    <source>
        <dbReference type="Pfam" id="PF22638"/>
    </source>
</evidence>
<dbReference type="Pfam" id="PF00460">
    <property type="entry name" value="Flg_bb_rod"/>
    <property type="match status" value="1"/>
</dbReference>
<dbReference type="InterPro" id="IPR001444">
    <property type="entry name" value="Flag_bb_rod_N"/>
</dbReference>
<dbReference type="SUPFAM" id="SSF64518">
    <property type="entry name" value="Phase 1 flagellin"/>
    <property type="match status" value="2"/>
</dbReference>
<evidence type="ECO:0000256" key="3">
    <source>
        <dbReference type="ARBA" id="ARBA00009677"/>
    </source>
</evidence>
<dbReference type="GO" id="GO:0009424">
    <property type="term" value="C:bacterial-type flagellum hook"/>
    <property type="evidence" value="ECO:0007669"/>
    <property type="project" value="InterPro"/>
</dbReference>
<keyword evidence="10" id="KW-0966">Cell projection</keyword>
<sequence length="769" mass="79528">MAGGILGSGVSALLANQRSLAVTSNNIANVNTEGYSRQRVEFGTKSPQFSGVGYIGRGVDINSIERIYNSALVSDIRNTTASLNSELSLLNLAGQLDSLVADPDAGISPVLQSFFDAVNDVADEPSSLPARQVLLSQSEALMDRFSYFSERFSNMTSNVNQQISSSIDEVNGLTSELAQLNEDIVSAIGAGAGSLPNDLLDRRDQVLNNLAKNVAVSVFEEDDGAINVFIGKGQLIVNRFSSQQLVASPNVFDPTRTEISVLTGSNTIEISAQLSGGIIGGSLDYRDRVLGSAQNALGRVAIALSSDFNAQNRLGMDLQGNMGTDFFQVASGVVNASGSNTGIGNLGINLTNSDNLTTSDYRLIYNGSNNYTLRRLSDDQSTNLTIAPGGTSTEVDGFTLSITTAPATNDTFLLQPTVRGAETVALIIRDATRVAAASPVRSSVSLNNTGDGMVSSARVTNATTFASDNYDVVFADVTVAAVGGGIGAPVENGGGATSDTLQYVLNINGVNVITEGEGAGGTGTITNLTALASAINGSVAQTGVRAYLDNSATPTTLYLARDPASAVPITVTETLQATAGAIETGDTVTGYFGSVLSSGTPSVALADYNSEADRYVVLDGAGNSIAAGTYTEGANISFNGIQAAVSGTPNTGDQFAIDPNTSGVGDNTNALILASLRDTPKLDGGVTTYQSAYSQMVSQVGATTRQAEVNYSAQDARLISATAARDGLSGVNLDEEAANILRFQQAYQAAARVISVADTLFQSLLDAVR</sequence>
<proteinExistence type="inferred from homology"/>
<dbReference type="EMBL" id="UOFO01000087">
    <property type="protein sequence ID" value="VAW86112.1"/>
    <property type="molecule type" value="Genomic_DNA"/>
</dbReference>
<feature type="domain" description="Flagellar basal-body/hook protein C-terminal" evidence="7">
    <location>
        <begin position="729"/>
        <end position="766"/>
    </location>
</feature>
<keyword evidence="10" id="KW-0969">Cilium</keyword>
<dbReference type="InterPro" id="IPR019776">
    <property type="entry name" value="Flagellar_basal_body_rod_CS"/>
</dbReference>
<dbReference type="Pfam" id="PF21158">
    <property type="entry name" value="flgK_1st_1"/>
    <property type="match status" value="1"/>
</dbReference>